<evidence type="ECO:0000313" key="8">
    <source>
        <dbReference type="EMBL" id="CAB0020320.1"/>
    </source>
</evidence>
<evidence type="ECO:0000256" key="3">
    <source>
        <dbReference type="ARBA" id="ARBA00022759"/>
    </source>
</evidence>
<reference evidence="8 9" key="1">
    <citation type="submission" date="2020-02" db="EMBL/GenBank/DDBJ databases">
        <authorList>
            <person name="Ferguson B K."/>
        </authorList>
    </citation>
    <scope>NUCLEOTIDE SEQUENCE [LARGE SCALE GENOMIC DNA]</scope>
</reference>
<dbReference type="PANTHER" id="PTHR37984:SF5">
    <property type="entry name" value="PROTEIN NYNRIN-LIKE"/>
    <property type="match status" value="1"/>
</dbReference>
<keyword evidence="5" id="KW-0511">Multifunctional enzyme</keyword>
<proteinExistence type="predicted"/>
<dbReference type="InterPro" id="IPR043502">
    <property type="entry name" value="DNA/RNA_pol_sf"/>
</dbReference>
<keyword evidence="1" id="KW-0808">Transferase</keyword>
<dbReference type="Gene3D" id="3.30.70.270">
    <property type="match status" value="1"/>
</dbReference>
<evidence type="ECO:0000256" key="5">
    <source>
        <dbReference type="ARBA" id="ARBA00023268"/>
    </source>
</evidence>
<dbReference type="Gene3D" id="3.10.20.370">
    <property type="match status" value="1"/>
</dbReference>
<evidence type="ECO:0000256" key="1">
    <source>
        <dbReference type="ARBA" id="ARBA00022695"/>
    </source>
</evidence>
<dbReference type="InterPro" id="IPR043128">
    <property type="entry name" value="Rev_trsase/Diguanyl_cyclase"/>
</dbReference>
<sequence>MVKVKFTFCAEPSLANAATTVTHVISIQRLDESSVYIFPPELRSLHLHEKLMLLPVARAAKKDLAPRWTRRSFKCILDDDLAKLYFDEFENPIFNGILLNERGQEDSQPHHSPTAACGTSPAPLKSLASIVKDAVVPKFGSKTYLSNAGAWLDIFESECQRLLIDENRYWEAVRLFLEESAEKWYNTTRLSSSSTAWNFWRQSFLENFGTHSLGAARSAFYFKYTSGSLSDYAQHKLYLLASYNPKMHELDRITQLALGLPRHLQDRINLAETTTLGKMLSTINSLDSIRPPQSSSTSALNPAKPALSSSQRSQYPCPYCKRKGYERYHFEKDCLTKVRDARYTNNSANTDSVSILEPFHNLLRKNIPFSWSNECQRSFDKIKDLLTSVPVLAIFDRTKPIFVYTDASGVGIGAVLKQTQSDGSEKPVAYFSKKLSDAQKRKKAIYIEGIAVREAIRYWRYWLIGRHFTVVTDHKPLEGLNLKARTDEELGDLANELLQFDFEILYRPGTSNHEADCLSRNPVLKPQSDSTVINCIFII</sequence>
<dbReference type="FunFam" id="3.10.20.370:FF:000001">
    <property type="entry name" value="Retrovirus-related Pol polyprotein from transposon 17.6-like protein"/>
    <property type="match status" value="1"/>
</dbReference>
<gene>
    <name evidence="8" type="ORF">NTEN_LOCUS23911</name>
</gene>
<evidence type="ECO:0000259" key="7">
    <source>
        <dbReference type="Pfam" id="PF17919"/>
    </source>
</evidence>
<evidence type="ECO:0000256" key="2">
    <source>
        <dbReference type="ARBA" id="ARBA00022722"/>
    </source>
</evidence>
<dbReference type="EMBL" id="CADCXU010035226">
    <property type="protein sequence ID" value="CAB0020320.1"/>
    <property type="molecule type" value="Genomic_DNA"/>
</dbReference>
<keyword evidence="3" id="KW-0378">Hydrolase</keyword>
<evidence type="ECO:0000256" key="4">
    <source>
        <dbReference type="ARBA" id="ARBA00022918"/>
    </source>
</evidence>
<keyword evidence="3" id="KW-0255">Endonuclease</keyword>
<dbReference type="AlphaFoldDB" id="A0A6H5HRD6"/>
<accession>A0A6H5HRD6</accession>
<dbReference type="CDD" id="cd09274">
    <property type="entry name" value="RNase_HI_RT_Ty3"/>
    <property type="match status" value="1"/>
</dbReference>
<feature type="compositionally biased region" description="Polar residues" evidence="6">
    <location>
        <begin position="288"/>
        <end position="300"/>
    </location>
</feature>
<protein>
    <recommendedName>
        <fullName evidence="7">Reverse transcriptase/retrotransposon-derived protein RNase H-like domain-containing protein</fullName>
    </recommendedName>
</protein>
<evidence type="ECO:0000313" key="9">
    <source>
        <dbReference type="Proteomes" id="UP000479000"/>
    </source>
</evidence>
<dbReference type="Pfam" id="PF17919">
    <property type="entry name" value="RT_RNaseH_2"/>
    <property type="match status" value="1"/>
</dbReference>
<feature type="domain" description="Reverse transcriptase/retrotransposon-derived protein RNase H-like" evidence="7">
    <location>
        <begin position="371"/>
        <end position="470"/>
    </location>
</feature>
<keyword evidence="1" id="KW-0548">Nucleotidyltransferase</keyword>
<feature type="region of interest" description="Disordered" evidence="6">
    <location>
        <begin position="288"/>
        <end position="313"/>
    </location>
</feature>
<dbReference type="Proteomes" id="UP000479000">
    <property type="component" value="Unassembled WGS sequence"/>
</dbReference>
<evidence type="ECO:0000256" key="6">
    <source>
        <dbReference type="SAM" id="MobiDB-lite"/>
    </source>
</evidence>
<keyword evidence="4" id="KW-0695">RNA-directed DNA polymerase</keyword>
<dbReference type="PANTHER" id="PTHR37984">
    <property type="entry name" value="PROTEIN CBG26694"/>
    <property type="match status" value="1"/>
</dbReference>
<name>A0A6H5HRD6_9HEMI</name>
<dbReference type="OrthoDB" id="7634932at2759"/>
<dbReference type="GO" id="GO:0004519">
    <property type="term" value="F:endonuclease activity"/>
    <property type="evidence" value="ECO:0007669"/>
    <property type="project" value="UniProtKB-KW"/>
</dbReference>
<keyword evidence="2" id="KW-0540">Nuclease</keyword>
<dbReference type="SUPFAM" id="SSF56672">
    <property type="entry name" value="DNA/RNA polymerases"/>
    <property type="match status" value="1"/>
</dbReference>
<organism evidence="8 9">
    <name type="scientific">Nesidiocoris tenuis</name>
    <dbReference type="NCBI Taxonomy" id="355587"/>
    <lineage>
        <taxon>Eukaryota</taxon>
        <taxon>Metazoa</taxon>
        <taxon>Ecdysozoa</taxon>
        <taxon>Arthropoda</taxon>
        <taxon>Hexapoda</taxon>
        <taxon>Insecta</taxon>
        <taxon>Pterygota</taxon>
        <taxon>Neoptera</taxon>
        <taxon>Paraneoptera</taxon>
        <taxon>Hemiptera</taxon>
        <taxon>Heteroptera</taxon>
        <taxon>Panheteroptera</taxon>
        <taxon>Cimicomorpha</taxon>
        <taxon>Miridae</taxon>
        <taxon>Dicyphina</taxon>
        <taxon>Nesidiocoris</taxon>
    </lineage>
</organism>
<dbReference type="InterPro" id="IPR041577">
    <property type="entry name" value="RT_RNaseH_2"/>
</dbReference>
<dbReference type="GO" id="GO:0003964">
    <property type="term" value="F:RNA-directed DNA polymerase activity"/>
    <property type="evidence" value="ECO:0007669"/>
    <property type="project" value="UniProtKB-KW"/>
</dbReference>
<dbReference type="InterPro" id="IPR050951">
    <property type="entry name" value="Retrovirus_Pol_polyprotein"/>
</dbReference>
<keyword evidence="9" id="KW-1185">Reference proteome</keyword>